<dbReference type="Proteomes" id="UP001596091">
    <property type="component" value="Unassembled WGS sequence"/>
</dbReference>
<proteinExistence type="predicted"/>
<organism evidence="2 3">
    <name type="scientific">Acidicapsa dinghuensis</name>
    <dbReference type="NCBI Taxonomy" id="2218256"/>
    <lineage>
        <taxon>Bacteria</taxon>
        <taxon>Pseudomonadati</taxon>
        <taxon>Acidobacteriota</taxon>
        <taxon>Terriglobia</taxon>
        <taxon>Terriglobales</taxon>
        <taxon>Acidobacteriaceae</taxon>
        <taxon>Acidicapsa</taxon>
    </lineage>
</organism>
<accession>A0ABW1ED69</accession>
<dbReference type="Pfam" id="PF00350">
    <property type="entry name" value="Dynamin_N"/>
    <property type="match status" value="1"/>
</dbReference>
<feature type="domain" description="Dynamin N-terminal" evidence="1">
    <location>
        <begin position="49"/>
        <end position="206"/>
    </location>
</feature>
<sequence>MDLKGYEQEKFGIADIIRSAQAVDTKDQDLAQECRDLLTRLAEDRFNLLVVGRFSRGKSTLMNAILGGDLLPTGIVPLTSVITTVRYGSRKQVVLHFNGRGLTRDVPLAQLGEYVTQQSNPGNIKNLAYAEIELPVEILRRGFFFVDSPGLGSAIVENTETTERFLPEADAFVLVTSYDSPLSEEEDRILHRIRVTNKRLFVVVNKQDTVREEDRKQAFTFIAERLKRFAFSEAPQIFSLSAREALQAKLATDKSALEASGLQSFEDELLRFLTEERAQAFLANLYSRTGTLLAQWSQRMQKPGLDDPFMPLMERLRALRETDVVPAERQGSSIEGETPKSSVSLQFERRAGCRICGAVLNDIFQFLSKYQYEMTINPEAQREHAVRGGFCPLHTWQYENISSPYGVCTSYPQLVHRIAGELEHIAVSGQDAGSLSSEMKDLLATAKTCKVCEVRVGSERRAIRSAATAAHEVASAGRGGLGACCLPHLAAVTAALGPGEAAQTLLHAHAYLLERTAEDLQRYALRHDALRRYLTSEEERRASEVALLLLAGHRSVNAPWSVDTIL</sequence>
<comment type="caution">
    <text evidence="2">The sequence shown here is derived from an EMBL/GenBank/DDBJ whole genome shotgun (WGS) entry which is preliminary data.</text>
</comment>
<dbReference type="SUPFAM" id="SSF52540">
    <property type="entry name" value="P-loop containing nucleoside triphosphate hydrolases"/>
    <property type="match status" value="1"/>
</dbReference>
<gene>
    <name evidence="2" type="ORF">ACFPT7_08100</name>
</gene>
<dbReference type="PANTHER" id="PTHR43681:SF1">
    <property type="entry name" value="SARCALUMENIN"/>
    <property type="match status" value="1"/>
</dbReference>
<dbReference type="RefSeq" id="WP_263338620.1">
    <property type="nucleotide sequence ID" value="NZ_JAGSYH010000004.1"/>
</dbReference>
<keyword evidence="3" id="KW-1185">Reference proteome</keyword>
<evidence type="ECO:0000313" key="3">
    <source>
        <dbReference type="Proteomes" id="UP001596091"/>
    </source>
</evidence>
<dbReference type="InterPro" id="IPR045063">
    <property type="entry name" value="Dynamin_N"/>
</dbReference>
<name>A0ABW1ED69_9BACT</name>
<dbReference type="PANTHER" id="PTHR43681">
    <property type="entry name" value="TRANSMEMBRANE GTPASE FZO"/>
    <property type="match status" value="1"/>
</dbReference>
<reference evidence="3" key="1">
    <citation type="journal article" date="2019" name="Int. J. Syst. Evol. Microbiol.">
        <title>The Global Catalogue of Microorganisms (GCM) 10K type strain sequencing project: providing services to taxonomists for standard genome sequencing and annotation.</title>
        <authorList>
            <consortium name="The Broad Institute Genomics Platform"/>
            <consortium name="The Broad Institute Genome Sequencing Center for Infectious Disease"/>
            <person name="Wu L."/>
            <person name="Ma J."/>
        </authorList>
    </citation>
    <scope>NUCLEOTIDE SEQUENCE [LARGE SCALE GENOMIC DNA]</scope>
    <source>
        <strain evidence="3">JCM 4087</strain>
    </source>
</reference>
<dbReference type="InterPro" id="IPR051943">
    <property type="entry name" value="TRAFAC_Dynamin-like_GTPase"/>
</dbReference>
<evidence type="ECO:0000259" key="1">
    <source>
        <dbReference type="Pfam" id="PF00350"/>
    </source>
</evidence>
<evidence type="ECO:0000313" key="2">
    <source>
        <dbReference type="EMBL" id="MFC5862252.1"/>
    </source>
</evidence>
<dbReference type="CDD" id="cd09912">
    <property type="entry name" value="DLP_2"/>
    <property type="match status" value="1"/>
</dbReference>
<dbReference type="EMBL" id="JBHSPH010000002">
    <property type="protein sequence ID" value="MFC5862252.1"/>
    <property type="molecule type" value="Genomic_DNA"/>
</dbReference>
<dbReference type="Gene3D" id="3.40.50.300">
    <property type="entry name" value="P-loop containing nucleotide triphosphate hydrolases"/>
    <property type="match status" value="1"/>
</dbReference>
<protein>
    <submittedName>
        <fullName evidence="2">Dynamin family protein</fullName>
    </submittedName>
</protein>
<dbReference type="InterPro" id="IPR027417">
    <property type="entry name" value="P-loop_NTPase"/>
</dbReference>